<feature type="compositionally biased region" description="Polar residues" evidence="2">
    <location>
        <begin position="264"/>
        <end position="273"/>
    </location>
</feature>
<keyword evidence="1" id="KW-0175">Coiled coil</keyword>
<dbReference type="PANTHER" id="PTHR12509:SF9">
    <property type="entry name" value="SPERM FLAGELLAR PROTEIN 1 ISOFORM X1"/>
    <property type="match status" value="1"/>
</dbReference>
<evidence type="ECO:0000256" key="2">
    <source>
        <dbReference type="SAM" id="MobiDB-lite"/>
    </source>
</evidence>
<dbReference type="GO" id="GO:0008017">
    <property type="term" value="F:microtubule binding"/>
    <property type="evidence" value="ECO:0007669"/>
    <property type="project" value="TreeGrafter"/>
</dbReference>
<dbReference type="EMBL" id="CAJNRE010018446">
    <property type="protein sequence ID" value="CAF2166410.1"/>
    <property type="molecule type" value="Genomic_DNA"/>
</dbReference>
<dbReference type="InterPro" id="IPR036872">
    <property type="entry name" value="CH_dom_sf"/>
</dbReference>
<dbReference type="AlphaFoldDB" id="A0A816YSH8"/>
<accession>A0A816YSH8</accession>
<dbReference type="GO" id="GO:0051493">
    <property type="term" value="P:regulation of cytoskeleton organization"/>
    <property type="evidence" value="ECO:0007669"/>
    <property type="project" value="TreeGrafter"/>
</dbReference>
<feature type="coiled-coil region" evidence="1">
    <location>
        <begin position="211"/>
        <end position="238"/>
    </location>
</feature>
<dbReference type="Proteomes" id="UP000663824">
    <property type="component" value="Unassembled WGS sequence"/>
</dbReference>
<organism evidence="4 5">
    <name type="scientific">Rotaria magnacalcarata</name>
    <dbReference type="NCBI Taxonomy" id="392030"/>
    <lineage>
        <taxon>Eukaryota</taxon>
        <taxon>Metazoa</taxon>
        <taxon>Spiralia</taxon>
        <taxon>Gnathifera</taxon>
        <taxon>Rotifera</taxon>
        <taxon>Eurotatoria</taxon>
        <taxon>Bdelloidea</taxon>
        <taxon>Philodinida</taxon>
        <taxon>Philodinidae</taxon>
        <taxon>Rotaria</taxon>
    </lineage>
</organism>
<dbReference type="InterPro" id="IPR001715">
    <property type="entry name" value="CH_dom"/>
</dbReference>
<evidence type="ECO:0000313" key="4">
    <source>
        <dbReference type="EMBL" id="CAF2166410.1"/>
    </source>
</evidence>
<dbReference type="FunFam" id="1.10.418.10:FF:000059">
    <property type="entry name" value="RIKEN cDNA 6430531B16 gene"/>
    <property type="match status" value="1"/>
</dbReference>
<dbReference type="PANTHER" id="PTHR12509">
    <property type="entry name" value="SPERMATOGENESIS-ASSOCIATED 4-RELATED"/>
    <property type="match status" value="1"/>
</dbReference>
<dbReference type="Pfam" id="PF06294">
    <property type="entry name" value="CH_2"/>
    <property type="match status" value="1"/>
</dbReference>
<evidence type="ECO:0000256" key="1">
    <source>
        <dbReference type="SAM" id="Coils"/>
    </source>
</evidence>
<dbReference type="Gene3D" id="1.10.418.10">
    <property type="entry name" value="Calponin-like domain"/>
    <property type="match status" value="1"/>
</dbReference>
<feature type="domain" description="Calponin-homology (CH)" evidence="3">
    <location>
        <begin position="9"/>
        <end position="114"/>
    </location>
</feature>
<evidence type="ECO:0000259" key="3">
    <source>
        <dbReference type="PROSITE" id="PS50021"/>
    </source>
</evidence>
<evidence type="ECO:0000313" key="5">
    <source>
        <dbReference type="Proteomes" id="UP000663824"/>
    </source>
</evidence>
<dbReference type="InterPro" id="IPR052111">
    <property type="entry name" value="Spermatogenesis_Ciliary_MAP"/>
</dbReference>
<gene>
    <name evidence="4" type="ORF">MBJ925_LOCUS33568</name>
</gene>
<dbReference type="InterPro" id="IPR010441">
    <property type="entry name" value="CH_2"/>
</dbReference>
<proteinExistence type="predicted"/>
<sequence>MSWDIELDDQLLQDLYAWLDQIPLSRPKKRIEKDFADGVMVAELIKYYFPNWVDLHNYAAANSTQQKLINWGLLNRKVLCRFGLNVPEPVMRGICLGRTGLVEVFLYNLRTKVDDCLYAMETNPSDPQYRVLHQQAKTSESSGMTPRHRQQNSPPPPQQQQQQQQQQHQYEENSPKYSSMVSKGKAPASNIPKKSTSMHNLSSDMVSRIEYDEKEQECIAKEEQIQILQAKIRRLEHLLHLKDIRVDDLADKLDQTRGVPVNTGGRSNRQQQAHVPINGRK</sequence>
<dbReference type="PROSITE" id="PS50021">
    <property type="entry name" value="CH"/>
    <property type="match status" value="1"/>
</dbReference>
<feature type="compositionally biased region" description="Low complexity" evidence="2">
    <location>
        <begin position="159"/>
        <end position="168"/>
    </location>
</feature>
<protein>
    <recommendedName>
        <fullName evidence="3">Calponin-homology (CH) domain-containing protein</fullName>
    </recommendedName>
</protein>
<feature type="compositionally biased region" description="Polar residues" evidence="2">
    <location>
        <begin position="135"/>
        <end position="144"/>
    </location>
</feature>
<feature type="region of interest" description="Disordered" evidence="2">
    <location>
        <begin position="134"/>
        <end position="200"/>
    </location>
</feature>
<reference evidence="4" key="1">
    <citation type="submission" date="2021-02" db="EMBL/GenBank/DDBJ databases">
        <authorList>
            <person name="Nowell W R."/>
        </authorList>
    </citation>
    <scope>NUCLEOTIDE SEQUENCE</scope>
</reference>
<dbReference type="GO" id="GO:0005930">
    <property type="term" value="C:axoneme"/>
    <property type="evidence" value="ECO:0007669"/>
    <property type="project" value="TreeGrafter"/>
</dbReference>
<comment type="caution">
    <text evidence="4">The sequence shown here is derived from an EMBL/GenBank/DDBJ whole genome shotgun (WGS) entry which is preliminary data.</text>
</comment>
<dbReference type="SUPFAM" id="SSF47576">
    <property type="entry name" value="Calponin-homology domain, CH-domain"/>
    <property type="match status" value="1"/>
</dbReference>
<feature type="region of interest" description="Disordered" evidence="2">
    <location>
        <begin position="257"/>
        <end position="281"/>
    </location>
</feature>
<name>A0A816YSH8_9BILA</name>